<protein>
    <recommendedName>
        <fullName evidence="4">DUF968 domain-containing protein</fullName>
    </recommendedName>
</protein>
<evidence type="ECO:0000256" key="1">
    <source>
        <dbReference type="SAM" id="MobiDB-lite"/>
    </source>
</evidence>
<evidence type="ECO:0000313" key="2">
    <source>
        <dbReference type="EMBL" id="CAD7023310.1"/>
    </source>
</evidence>
<dbReference type="EMBL" id="CABFWF030000001">
    <property type="protein sequence ID" value="CAD7023310.1"/>
    <property type="molecule type" value="Genomic_DNA"/>
</dbReference>
<evidence type="ECO:0000313" key="3">
    <source>
        <dbReference type="Proteomes" id="UP000606921"/>
    </source>
</evidence>
<name>A0ABM8PCU2_9HYPH</name>
<feature type="region of interest" description="Disordered" evidence="1">
    <location>
        <begin position="60"/>
        <end position="84"/>
    </location>
</feature>
<gene>
    <name evidence="2" type="ORF">REJC140_00163</name>
</gene>
<sequence length="128" mass="14514">MAFAIRRPATAFSSDPSDKAQKRITDDRHLAFIRTLPSVLSGVYGCEACHIRYGDPMYRKKHTGKAQKPDDAWTIPLTPDEHRDQHASNEREWWLAQGIDPLRIALQLYAVTGNTEAATKIILEARKQ</sequence>
<proteinExistence type="predicted"/>
<keyword evidence="3" id="KW-1185">Reference proteome</keyword>
<evidence type="ECO:0008006" key="4">
    <source>
        <dbReference type="Google" id="ProtNLM"/>
    </source>
</evidence>
<accession>A0ABM8PCU2</accession>
<comment type="caution">
    <text evidence="2">The sequence shown here is derived from an EMBL/GenBank/DDBJ whole genome shotgun (WGS) entry which is preliminary data.</text>
</comment>
<feature type="region of interest" description="Disordered" evidence="1">
    <location>
        <begin position="1"/>
        <end position="20"/>
    </location>
</feature>
<dbReference type="Proteomes" id="UP000606921">
    <property type="component" value="Unassembled WGS sequence"/>
</dbReference>
<organism evidence="2 3">
    <name type="scientific">Pseudorhizobium endolithicum</name>
    <dbReference type="NCBI Taxonomy" id="1191678"/>
    <lineage>
        <taxon>Bacteria</taxon>
        <taxon>Pseudomonadati</taxon>
        <taxon>Pseudomonadota</taxon>
        <taxon>Alphaproteobacteria</taxon>
        <taxon>Hyphomicrobiales</taxon>
        <taxon>Rhizobiaceae</taxon>
        <taxon>Rhizobium/Agrobacterium group</taxon>
        <taxon>Pseudorhizobium</taxon>
    </lineage>
</organism>
<dbReference type="RefSeq" id="WP_142590877.1">
    <property type="nucleotide sequence ID" value="NZ_CABFWF030000001.1"/>
</dbReference>
<reference evidence="2 3" key="1">
    <citation type="submission" date="2020-11" db="EMBL/GenBank/DDBJ databases">
        <authorList>
            <person name="Lassalle F."/>
        </authorList>
    </citation>
    <scope>NUCLEOTIDE SEQUENCE [LARGE SCALE GENOMIC DNA]</scope>
    <source>
        <strain evidence="2 3">JC140</strain>
    </source>
</reference>